<proteinExistence type="predicted"/>
<feature type="domain" description="Type 4 fimbrial biogenesis protein PilX N-terminal" evidence="2">
    <location>
        <begin position="24"/>
        <end position="73"/>
    </location>
</feature>
<dbReference type="EMBL" id="CP018889">
    <property type="protein sequence ID" value="AUI68626.1"/>
    <property type="molecule type" value="Genomic_DNA"/>
</dbReference>
<keyword evidence="1" id="KW-1133">Transmembrane helix</keyword>
<dbReference type="AlphaFoldDB" id="A0A2N9YDU6"/>
<protein>
    <recommendedName>
        <fullName evidence="2">Type 4 fimbrial biogenesis protein PilX N-terminal domain-containing protein</fullName>
    </recommendedName>
</protein>
<gene>
    <name evidence="3" type="ORF">BLE401_07850</name>
</gene>
<evidence type="ECO:0000313" key="4">
    <source>
        <dbReference type="Proteomes" id="UP000234271"/>
    </source>
</evidence>
<keyword evidence="4" id="KW-1185">Reference proteome</keyword>
<organism evidence="3 4">
    <name type="scientific">Beggiatoa leptomitoformis</name>
    <dbReference type="NCBI Taxonomy" id="288004"/>
    <lineage>
        <taxon>Bacteria</taxon>
        <taxon>Pseudomonadati</taxon>
        <taxon>Pseudomonadota</taxon>
        <taxon>Gammaproteobacteria</taxon>
        <taxon>Thiotrichales</taxon>
        <taxon>Thiotrichaceae</taxon>
        <taxon>Beggiatoa</taxon>
    </lineage>
</organism>
<dbReference type="InterPro" id="IPR025746">
    <property type="entry name" value="PilX_N_dom"/>
</dbReference>
<keyword evidence="1" id="KW-0472">Membrane</keyword>
<evidence type="ECO:0000313" key="3">
    <source>
        <dbReference type="EMBL" id="AUI68626.1"/>
    </source>
</evidence>
<dbReference type="Proteomes" id="UP000234271">
    <property type="component" value="Chromosome"/>
</dbReference>
<name>A0A2N9YDU6_9GAMM</name>
<evidence type="ECO:0000256" key="1">
    <source>
        <dbReference type="SAM" id="Phobius"/>
    </source>
</evidence>
<feature type="transmembrane region" description="Helical" evidence="1">
    <location>
        <begin position="25"/>
        <end position="46"/>
    </location>
</feature>
<dbReference type="OrthoDB" id="9913386at2"/>
<dbReference type="Pfam" id="PF14341">
    <property type="entry name" value="PilX_N"/>
    <property type="match status" value="1"/>
</dbReference>
<reference evidence="4" key="1">
    <citation type="submission" date="2016-12" db="EMBL/GenBank/DDBJ databases">
        <title>Complete Genome Sequence of Beggiatoa leptomitiformis D-401.</title>
        <authorList>
            <person name="Fomenkov A."/>
            <person name="Vincze T."/>
            <person name="Grabovich M."/>
            <person name="Anton B.P."/>
            <person name="Dubinina G."/>
            <person name="Orlova M."/>
            <person name="Belousova E."/>
            <person name="Roberts R.J."/>
        </authorList>
    </citation>
    <scope>NUCLEOTIDE SEQUENCE [LARGE SCALE GENOMIC DNA]</scope>
    <source>
        <strain evidence="4">D-401</strain>
    </source>
</reference>
<sequence>MKTATLHRQPALFLRCKVSKKQEQGAVLIVALLLLVVLTMLGISALDATKLQTRMAANTAEFNRAFQISELGLSLPAREYGDVTNAAGLAIMDRISAPFDAAAEVTDFPDSVCSDKKPGPCWRARDDLQRNTTDKYSLEFVTVRAPSTFPNLKGGSGTDNFRVAYFLNVSRGASKSQTGSTKPDITAPRVNLKGGMTRLVPASKGSLPFGDNPS</sequence>
<keyword evidence="1" id="KW-0812">Transmembrane</keyword>
<dbReference type="RefSeq" id="WP_062154658.1">
    <property type="nucleotide sequence ID" value="NZ_CP012373.2"/>
</dbReference>
<accession>A0A2N9YDU6</accession>
<evidence type="ECO:0000259" key="2">
    <source>
        <dbReference type="Pfam" id="PF14341"/>
    </source>
</evidence>